<evidence type="ECO:0000313" key="4">
    <source>
        <dbReference type="Proteomes" id="UP001280897"/>
    </source>
</evidence>
<proteinExistence type="predicted"/>
<reference evidence="3" key="2">
    <citation type="submission" date="2023-10" db="EMBL/GenBank/DDBJ databases">
        <authorList>
            <person name="Khurajog B."/>
        </authorList>
    </citation>
    <scope>NUCLEOTIDE SEQUENCE</scope>
    <source>
        <strain evidence="3">BF9</strain>
    </source>
</reference>
<sequence length="155" mass="17684">MSKHKQKMTSEQRTQHAQNAQKVIANARKPRLMIKDLPGWMQNAALNRFNWLRWLPFIPLLIVILTAPMLQNEVPATLKADGGMINKNALFLVPFACLLGAYGCWIAIKSRRRADHVDGDVNRFALMEMETIIGDLLVILICTVISIWQVFMAFH</sequence>
<feature type="transmembrane region" description="Helical" evidence="2">
    <location>
        <begin position="132"/>
        <end position="154"/>
    </location>
</feature>
<reference evidence="3" key="1">
    <citation type="journal article" date="2023" name="PeerJ">
        <title>Selection and evaluation of lactic acid bacteria from chicken feces in Thailand as potential probiotics.</title>
        <authorList>
            <person name="Khurajog B."/>
            <person name="Disastra Y."/>
            <person name="Lawwyne L.D."/>
            <person name="Sirichokchatchawan W."/>
            <person name="Niyomtham W."/>
            <person name="Yindee J."/>
            <person name="Hampson D.J."/>
            <person name="Prapasarakul N."/>
        </authorList>
    </citation>
    <scope>NUCLEOTIDE SEQUENCE</scope>
    <source>
        <strain evidence="3">BF9</strain>
    </source>
</reference>
<dbReference type="EMBL" id="JAWJAV010000005">
    <property type="protein sequence ID" value="MDV2621738.1"/>
    <property type="molecule type" value="Genomic_DNA"/>
</dbReference>
<name>A0AAW8YIZ7_PEDAC</name>
<protein>
    <submittedName>
        <fullName evidence="3">Uncharacterized protein</fullName>
    </submittedName>
</protein>
<dbReference type="GeneID" id="57365059"/>
<evidence type="ECO:0000313" key="3">
    <source>
        <dbReference type="EMBL" id="MDV2621738.1"/>
    </source>
</evidence>
<evidence type="ECO:0000256" key="2">
    <source>
        <dbReference type="SAM" id="Phobius"/>
    </source>
</evidence>
<keyword evidence="2" id="KW-1133">Transmembrane helix</keyword>
<feature type="transmembrane region" description="Helical" evidence="2">
    <location>
        <begin position="90"/>
        <end position="108"/>
    </location>
</feature>
<feature type="region of interest" description="Disordered" evidence="1">
    <location>
        <begin position="1"/>
        <end position="20"/>
    </location>
</feature>
<dbReference type="RefSeq" id="WP_056985169.1">
    <property type="nucleotide sequence ID" value="NZ_CP050079.1"/>
</dbReference>
<evidence type="ECO:0000256" key="1">
    <source>
        <dbReference type="SAM" id="MobiDB-lite"/>
    </source>
</evidence>
<keyword evidence="2" id="KW-0812">Transmembrane</keyword>
<feature type="transmembrane region" description="Helical" evidence="2">
    <location>
        <begin position="51"/>
        <end position="70"/>
    </location>
</feature>
<accession>A0AAW8YIZ7</accession>
<gene>
    <name evidence="3" type="ORF">R0G89_08360</name>
</gene>
<keyword evidence="2" id="KW-0472">Membrane</keyword>
<comment type="caution">
    <text evidence="3">The sequence shown here is derived from an EMBL/GenBank/DDBJ whole genome shotgun (WGS) entry which is preliminary data.</text>
</comment>
<dbReference type="AlphaFoldDB" id="A0AAW8YIZ7"/>
<dbReference type="Proteomes" id="UP001280897">
    <property type="component" value="Unassembled WGS sequence"/>
</dbReference>
<organism evidence="3 4">
    <name type="scientific">Pediococcus acidilactici</name>
    <dbReference type="NCBI Taxonomy" id="1254"/>
    <lineage>
        <taxon>Bacteria</taxon>
        <taxon>Bacillati</taxon>
        <taxon>Bacillota</taxon>
        <taxon>Bacilli</taxon>
        <taxon>Lactobacillales</taxon>
        <taxon>Lactobacillaceae</taxon>
        <taxon>Pediococcus</taxon>
        <taxon>Pediococcus acidilactici group</taxon>
    </lineage>
</organism>